<dbReference type="PANTHER" id="PTHR10876:SF0">
    <property type="entry name" value="ZINC FINGER PROTEIN ZPR1"/>
    <property type="match status" value="1"/>
</dbReference>
<dbReference type="InterPro" id="IPR056180">
    <property type="entry name" value="ZPR1_jr_dom"/>
</dbReference>
<dbReference type="EMBL" id="SNRW01025544">
    <property type="protein sequence ID" value="KAA6361445.1"/>
    <property type="molecule type" value="Genomic_DNA"/>
</dbReference>
<name>A0A5J4TVL0_9EUKA</name>
<organism evidence="2 3">
    <name type="scientific">Streblomastix strix</name>
    <dbReference type="NCBI Taxonomy" id="222440"/>
    <lineage>
        <taxon>Eukaryota</taxon>
        <taxon>Metamonada</taxon>
        <taxon>Preaxostyla</taxon>
        <taxon>Oxymonadida</taxon>
        <taxon>Streblomastigidae</taxon>
        <taxon>Streblomastix</taxon>
    </lineage>
</organism>
<proteinExistence type="predicted"/>
<sequence length="67" mass="7911">MSEGPFTIILNDPLGNSYIQNLFYLNPDPYLFVEEYIRTSEQNEELCLNDMKIEGYEENKGKEDQQE</sequence>
<protein>
    <recommendedName>
        <fullName evidence="1">ZPR1 jelly-roll domain-containing protein</fullName>
    </recommendedName>
</protein>
<dbReference type="InterPro" id="IPR042451">
    <property type="entry name" value="ZPR1_A/B_dom"/>
</dbReference>
<comment type="caution">
    <text evidence="2">The sequence shown here is derived from an EMBL/GenBank/DDBJ whole genome shotgun (WGS) entry which is preliminary data.</text>
</comment>
<dbReference type="PANTHER" id="PTHR10876">
    <property type="entry name" value="ZINC FINGER PROTEIN ZPR1"/>
    <property type="match status" value="1"/>
</dbReference>
<dbReference type="OrthoDB" id="308464at2759"/>
<evidence type="ECO:0000313" key="2">
    <source>
        <dbReference type="EMBL" id="KAA6361445.1"/>
    </source>
</evidence>
<evidence type="ECO:0000259" key="1">
    <source>
        <dbReference type="Pfam" id="PF22794"/>
    </source>
</evidence>
<reference evidence="2 3" key="1">
    <citation type="submission" date="2019-03" db="EMBL/GenBank/DDBJ databases">
        <title>Single cell metagenomics reveals metabolic interactions within the superorganism composed of flagellate Streblomastix strix and complex community of Bacteroidetes bacteria on its surface.</title>
        <authorList>
            <person name="Treitli S.C."/>
            <person name="Kolisko M."/>
            <person name="Husnik F."/>
            <person name="Keeling P."/>
            <person name="Hampl V."/>
        </authorList>
    </citation>
    <scope>NUCLEOTIDE SEQUENCE [LARGE SCALE GENOMIC DNA]</scope>
    <source>
        <strain evidence="2">ST1C</strain>
    </source>
</reference>
<gene>
    <name evidence="2" type="ORF">EZS28_043028</name>
</gene>
<dbReference type="InterPro" id="IPR040141">
    <property type="entry name" value="ZPR1"/>
</dbReference>
<dbReference type="Pfam" id="PF22794">
    <property type="entry name" value="jr-ZPR1"/>
    <property type="match status" value="1"/>
</dbReference>
<evidence type="ECO:0000313" key="3">
    <source>
        <dbReference type="Proteomes" id="UP000324800"/>
    </source>
</evidence>
<dbReference type="Proteomes" id="UP000324800">
    <property type="component" value="Unassembled WGS sequence"/>
</dbReference>
<dbReference type="GO" id="GO:0005634">
    <property type="term" value="C:nucleus"/>
    <property type="evidence" value="ECO:0007669"/>
    <property type="project" value="TreeGrafter"/>
</dbReference>
<feature type="domain" description="ZPR1 jelly-roll" evidence="1">
    <location>
        <begin position="3"/>
        <end position="47"/>
    </location>
</feature>
<accession>A0A5J4TVL0</accession>
<dbReference type="Gene3D" id="2.60.120.1040">
    <property type="entry name" value="ZPR1, A/B domain"/>
    <property type="match status" value="1"/>
</dbReference>
<dbReference type="AlphaFoldDB" id="A0A5J4TVL0"/>